<dbReference type="VEuPathDB" id="FungiDB:MYCFIDRAFT_76458"/>
<dbReference type="Proteomes" id="UP000016932">
    <property type="component" value="Unassembled WGS sequence"/>
</dbReference>
<dbReference type="RefSeq" id="XP_007920460.1">
    <property type="nucleotide sequence ID" value="XM_007922269.1"/>
</dbReference>
<evidence type="ECO:0000256" key="1">
    <source>
        <dbReference type="SAM" id="MobiDB-lite"/>
    </source>
</evidence>
<dbReference type="PANTHER" id="PTHR24006">
    <property type="entry name" value="UBIQUITIN CARBOXYL-TERMINAL HYDROLASE"/>
    <property type="match status" value="1"/>
</dbReference>
<evidence type="ECO:0000259" key="2">
    <source>
        <dbReference type="PROSITE" id="PS50235"/>
    </source>
</evidence>
<feature type="compositionally biased region" description="Acidic residues" evidence="1">
    <location>
        <begin position="330"/>
        <end position="339"/>
    </location>
</feature>
<dbReference type="InterPro" id="IPR001394">
    <property type="entry name" value="Peptidase_C19_UCH"/>
</dbReference>
<gene>
    <name evidence="3" type="ORF">MYCFIDRAFT_76458</name>
</gene>
<feature type="compositionally biased region" description="Polar residues" evidence="1">
    <location>
        <begin position="146"/>
        <end position="156"/>
    </location>
</feature>
<dbReference type="GO" id="GO:0005829">
    <property type="term" value="C:cytosol"/>
    <property type="evidence" value="ECO:0007669"/>
    <property type="project" value="TreeGrafter"/>
</dbReference>
<dbReference type="GO" id="GO:0005634">
    <property type="term" value="C:nucleus"/>
    <property type="evidence" value="ECO:0007669"/>
    <property type="project" value="TreeGrafter"/>
</dbReference>
<dbReference type="InterPro" id="IPR050164">
    <property type="entry name" value="Peptidase_C19"/>
</dbReference>
<dbReference type="STRING" id="383855.N1QAU7"/>
<dbReference type="HOGENOM" id="CLU_399609_0_0_1"/>
<proteinExistence type="predicted"/>
<feature type="region of interest" description="Disordered" evidence="1">
    <location>
        <begin position="310"/>
        <end position="347"/>
    </location>
</feature>
<feature type="compositionally biased region" description="Basic and acidic residues" evidence="1">
    <location>
        <begin position="320"/>
        <end position="329"/>
    </location>
</feature>
<name>N1QAU7_PSEFD</name>
<feature type="region of interest" description="Disordered" evidence="1">
    <location>
        <begin position="137"/>
        <end position="290"/>
    </location>
</feature>
<keyword evidence="4" id="KW-1185">Reference proteome</keyword>
<dbReference type="InterPro" id="IPR038765">
    <property type="entry name" value="Papain-like_cys_pep_sf"/>
</dbReference>
<dbReference type="EMBL" id="KB446555">
    <property type="protein sequence ID" value="EME89091.1"/>
    <property type="molecule type" value="Genomic_DNA"/>
</dbReference>
<dbReference type="GeneID" id="19341204"/>
<dbReference type="GO" id="GO:0016579">
    <property type="term" value="P:protein deubiquitination"/>
    <property type="evidence" value="ECO:0007669"/>
    <property type="project" value="InterPro"/>
</dbReference>
<dbReference type="Pfam" id="PF00443">
    <property type="entry name" value="UCH"/>
    <property type="match status" value="1"/>
</dbReference>
<evidence type="ECO:0000313" key="3">
    <source>
        <dbReference type="EMBL" id="EME89091.1"/>
    </source>
</evidence>
<feature type="domain" description="USP" evidence="2">
    <location>
        <begin position="358"/>
        <end position="679"/>
    </location>
</feature>
<dbReference type="GO" id="GO:0004843">
    <property type="term" value="F:cysteine-type deubiquitinase activity"/>
    <property type="evidence" value="ECO:0007669"/>
    <property type="project" value="InterPro"/>
</dbReference>
<accession>N1QAU7</accession>
<dbReference type="AlphaFoldDB" id="N1QAU7"/>
<sequence>MPSKSKLGARAVSAAKKSFKRVADKFARPKYVDKEEFDDEEEDQSTFARPETRLAAKRLKELDSEISIVTDLLGKADRSYTTAQKKHNESQHKQRLTLFQQAQADRKLKDHKEAVAGHNARLQELDKKRKVQQARLDQLMKLEPQPDTTAKVQSSAPKRGGGKDRLRQLSALPAKSQQESDVKRSAPATGEKRKIVIDEDEAHAHKKQRVTSAPEVRKAPGSAHHRRVQQQTTASKNDISEKLSTTPRDASVDSGVSLPRKSKPACQGAASTNEQPLVKTKSEVATSSHTAPMNKKQFVSAISAQVSKSKAAPKATMKRKRDDDVRVDFDGDGYDEQSEASESIPTKRRKVLSDSSAIGLSNFGNACFSNVAIQLLNLALDDEDLKALHKQEATADDFGVDLETAKDFDGLPDSREQLDLVLAQLRKSIQQKAKQGKISITPYIRELLEDMRKSTEEHISPVLAQQAFAHHKTAFKAFDGEAMQDACEYLQLLLDSLFEECPSIREVFQFEVKITLKCSTCGHSETAGAHKEVMLKVRAPSSDAFSLEDVLSQYQQAKSDGLKTCGKCNATATMQAINEIDAKKMPANLLVEINRVQDDMSTNKSRLQLDGRSLVVGGTVYQIKAVVKHDCREATSGHYFLWRQCKGAWLKIDDELVTGKKRDTDMADGVGRKAAYTSMVLLKRTDIDL</sequence>
<dbReference type="SUPFAM" id="SSF54001">
    <property type="entry name" value="Cysteine proteinases"/>
    <property type="match status" value="1"/>
</dbReference>
<dbReference type="Gene3D" id="3.90.70.10">
    <property type="entry name" value="Cysteine proteinases"/>
    <property type="match status" value="1"/>
</dbReference>
<feature type="compositionally biased region" description="Basic and acidic residues" evidence="1">
    <location>
        <begin position="178"/>
        <end position="197"/>
    </location>
</feature>
<dbReference type="eggNOG" id="ENOG502TFGT">
    <property type="taxonomic scope" value="Eukaryota"/>
</dbReference>
<dbReference type="OrthoDB" id="3865832at2759"/>
<protein>
    <recommendedName>
        <fullName evidence="2">USP domain-containing protein</fullName>
    </recommendedName>
</protein>
<dbReference type="CDD" id="cd02257">
    <property type="entry name" value="Peptidase_C19"/>
    <property type="match status" value="1"/>
</dbReference>
<dbReference type="PROSITE" id="PS50235">
    <property type="entry name" value="USP_3"/>
    <property type="match status" value="1"/>
</dbReference>
<reference evidence="3 4" key="1">
    <citation type="journal article" date="2012" name="PLoS Pathog.">
        <title>Diverse lifestyles and strategies of plant pathogenesis encoded in the genomes of eighteen Dothideomycetes fungi.</title>
        <authorList>
            <person name="Ohm R.A."/>
            <person name="Feau N."/>
            <person name="Henrissat B."/>
            <person name="Schoch C.L."/>
            <person name="Horwitz B.A."/>
            <person name="Barry K.W."/>
            <person name="Condon B.J."/>
            <person name="Copeland A.C."/>
            <person name="Dhillon B."/>
            <person name="Glaser F."/>
            <person name="Hesse C.N."/>
            <person name="Kosti I."/>
            <person name="LaButti K."/>
            <person name="Lindquist E.A."/>
            <person name="Lucas S."/>
            <person name="Salamov A.A."/>
            <person name="Bradshaw R.E."/>
            <person name="Ciuffetti L."/>
            <person name="Hamelin R.C."/>
            <person name="Kema G.H.J."/>
            <person name="Lawrence C."/>
            <person name="Scott J.A."/>
            <person name="Spatafora J.W."/>
            <person name="Turgeon B.G."/>
            <person name="de Wit P.J.G.M."/>
            <person name="Zhong S."/>
            <person name="Goodwin S.B."/>
            <person name="Grigoriev I.V."/>
        </authorList>
    </citation>
    <scope>NUCLEOTIDE SEQUENCE [LARGE SCALE GENOMIC DNA]</scope>
    <source>
        <strain evidence="3 4">CIRAD86</strain>
    </source>
</reference>
<feature type="compositionally biased region" description="Polar residues" evidence="1">
    <location>
        <begin position="229"/>
        <end position="248"/>
    </location>
</feature>
<evidence type="ECO:0000313" key="4">
    <source>
        <dbReference type="Proteomes" id="UP000016932"/>
    </source>
</evidence>
<organism evidence="3 4">
    <name type="scientific">Pseudocercospora fijiensis (strain CIRAD86)</name>
    <name type="common">Black leaf streak disease fungus</name>
    <name type="synonym">Mycosphaerella fijiensis</name>
    <dbReference type="NCBI Taxonomy" id="383855"/>
    <lineage>
        <taxon>Eukaryota</taxon>
        <taxon>Fungi</taxon>
        <taxon>Dikarya</taxon>
        <taxon>Ascomycota</taxon>
        <taxon>Pezizomycotina</taxon>
        <taxon>Dothideomycetes</taxon>
        <taxon>Dothideomycetidae</taxon>
        <taxon>Mycosphaerellales</taxon>
        <taxon>Mycosphaerellaceae</taxon>
        <taxon>Pseudocercospora</taxon>
    </lineage>
</organism>
<dbReference type="InterPro" id="IPR028889">
    <property type="entry name" value="USP"/>
</dbReference>
<dbReference type="KEGG" id="pfj:MYCFIDRAFT_76458"/>